<proteinExistence type="predicted"/>
<dbReference type="PATRIC" id="fig|1618660.3.peg.234"/>
<evidence type="ECO:0000256" key="2">
    <source>
        <dbReference type="ARBA" id="ARBA00022563"/>
    </source>
</evidence>
<evidence type="ECO:0000313" key="11">
    <source>
        <dbReference type="EMBL" id="KKU91620.1"/>
    </source>
</evidence>
<dbReference type="InterPro" id="IPR020630">
    <property type="entry name" value="THF_DH/CycHdrlase_cat_dom"/>
</dbReference>
<dbReference type="InterPro" id="IPR020631">
    <property type="entry name" value="THF_DH/CycHdrlase_NAD-bd_dom"/>
</dbReference>
<evidence type="ECO:0000256" key="8">
    <source>
        <dbReference type="ARBA" id="ARBA00023268"/>
    </source>
</evidence>
<dbReference type="GO" id="GO:0004488">
    <property type="term" value="F:methylenetetrahydrofolate dehydrogenase (NADP+) activity"/>
    <property type="evidence" value="ECO:0007669"/>
    <property type="project" value="InterPro"/>
</dbReference>
<dbReference type="AlphaFoldDB" id="A0A0G1XBE9"/>
<dbReference type="Gene3D" id="3.40.50.10860">
    <property type="entry name" value="Leucine Dehydrogenase, chain A, domain 1"/>
    <property type="match status" value="1"/>
</dbReference>
<evidence type="ECO:0000256" key="4">
    <source>
        <dbReference type="ARBA" id="ARBA00022801"/>
    </source>
</evidence>
<evidence type="ECO:0000256" key="1">
    <source>
        <dbReference type="ARBA" id="ARBA00004777"/>
    </source>
</evidence>
<evidence type="ECO:0000259" key="9">
    <source>
        <dbReference type="Pfam" id="PF00763"/>
    </source>
</evidence>
<feature type="domain" description="Tetrahydrofolate dehydrogenase/cyclohydrolase NAD(P)-binding" evidence="10">
    <location>
        <begin position="134"/>
        <end position="268"/>
    </location>
</feature>
<keyword evidence="7" id="KW-0028">Amino-acid biosynthesis</keyword>
<organism evidence="11 12">
    <name type="scientific">Candidatus Jorgensenbacteria bacterium GW2011_GWA1_48_11</name>
    <dbReference type="NCBI Taxonomy" id="1618660"/>
    <lineage>
        <taxon>Bacteria</taxon>
        <taxon>Candidatus Joergenseniibacteriota</taxon>
    </lineage>
</organism>
<dbReference type="SUPFAM" id="SSF53223">
    <property type="entry name" value="Aminoacid dehydrogenase-like, N-terminal domain"/>
    <property type="match status" value="1"/>
</dbReference>
<dbReference type="GO" id="GO:0004477">
    <property type="term" value="F:methenyltetrahydrofolate cyclohydrolase activity"/>
    <property type="evidence" value="ECO:0007669"/>
    <property type="project" value="TreeGrafter"/>
</dbReference>
<accession>A0A0G1XBE9</accession>
<dbReference type="GO" id="GO:0006164">
    <property type="term" value="P:purine nucleotide biosynthetic process"/>
    <property type="evidence" value="ECO:0007669"/>
    <property type="project" value="UniProtKB-KW"/>
</dbReference>
<feature type="domain" description="Tetrahydrofolate dehydrogenase/cyclohydrolase catalytic" evidence="9">
    <location>
        <begin position="3"/>
        <end position="111"/>
    </location>
</feature>
<keyword evidence="8" id="KW-0511">Multifunctional enzyme</keyword>
<dbReference type="PRINTS" id="PR00085">
    <property type="entry name" value="THFDHDRGNASE"/>
</dbReference>
<protein>
    <submittedName>
        <fullName evidence="11">Bifunctional 5,10-methylene-tetrahydrofolate dehydrogenase/ 5,10-methylene-tetrahydrofolate cyclohydrolase</fullName>
    </submittedName>
</protein>
<keyword evidence="2" id="KW-0554">One-carbon metabolism</keyword>
<evidence type="ECO:0000259" key="10">
    <source>
        <dbReference type="Pfam" id="PF02882"/>
    </source>
</evidence>
<dbReference type="Gene3D" id="3.40.50.720">
    <property type="entry name" value="NAD(P)-binding Rossmann-like Domain"/>
    <property type="match status" value="1"/>
</dbReference>
<evidence type="ECO:0000256" key="7">
    <source>
        <dbReference type="ARBA" id="ARBA00023167"/>
    </source>
</evidence>
<keyword evidence="6" id="KW-0560">Oxidoreductase</keyword>
<dbReference type="EMBL" id="LCPF01000001">
    <property type="protein sequence ID" value="KKU91620.1"/>
    <property type="molecule type" value="Genomic_DNA"/>
</dbReference>
<dbReference type="Proteomes" id="UP000034956">
    <property type="component" value="Unassembled WGS sequence"/>
</dbReference>
<keyword evidence="5" id="KW-0521">NADP</keyword>
<comment type="pathway">
    <text evidence="1">One-carbon metabolism; tetrahydrofolate interconversion.</text>
</comment>
<dbReference type="InterPro" id="IPR046346">
    <property type="entry name" value="Aminoacid_DH-like_N_sf"/>
</dbReference>
<name>A0A0G1XBE9_9BACT</name>
<comment type="caution">
    <text evidence="11">The sequence shown here is derived from an EMBL/GenBank/DDBJ whole genome shotgun (WGS) entry which is preliminary data.</text>
</comment>
<sequence length="272" mass="29664">MVIDGKKIALDIIADLKKQPKPKRFLAVFLVGNEASSVSFVKQKRKIAGELGVDFRLYEFPESLKQDELRKEVLKIASQKICGGVIVQLPLPEHINKHSILNVIPREKDIDVLGERALGAFYADRNPVLPPAVGAVEEIIRNLKLEIRNSSIAIVGLGLLIGKPTANWIMSRARTVFLLGRDSDLKILKEADVVICGAGQARLIEPKMLKPMATVIDFGYGMLDGKISGDFNSASLETGNAESGISYTPTPGGTGPILVTQIFVNFYALNKD</sequence>
<dbReference type="GO" id="GO:0009086">
    <property type="term" value="P:methionine biosynthetic process"/>
    <property type="evidence" value="ECO:0007669"/>
    <property type="project" value="UniProtKB-KW"/>
</dbReference>
<evidence type="ECO:0000256" key="5">
    <source>
        <dbReference type="ARBA" id="ARBA00022857"/>
    </source>
</evidence>
<dbReference type="SUPFAM" id="SSF51735">
    <property type="entry name" value="NAD(P)-binding Rossmann-fold domains"/>
    <property type="match status" value="1"/>
</dbReference>
<keyword evidence="4 11" id="KW-0378">Hydrolase</keyword>
<evidence type="ECO:0000313" key="12">
    <source>
        <dbReference type="Proteomes" id="UP000034956"/>
    </source>
</evidence>
<keyword evidence="7" id="KW-0486">Methionine biosynthesis</keyword>
<reference evidence="11 12" key="1">
    <citation type="journal article" date="2015" name="Nature">
        <title>rRNA introns, odd ribosomes, and small enigmatic genomes across a large radiation of phyla.</title>
        <authorList>
            <person name="Brown C.T."/>
            <person name="Hug L.A."/>
            <person name="Thomas B.C."/>
            <person name="Sharon I."/>
            <person name="Castelle C.J."/>
            <person name="Singh A."/>
            <person name="Wilkins M.J."/>
            <person name="Williams K.H."/>
            <person name="Banfield J.F."/>
        </authorList>
    </citation>
    <scope>NUCLEOTIDE SEQUENCE [LARGE SCALE GENOMIC DNA]</scope>
</reference>
<dbReference type="Pfam" id="PF00763">
    <property type="entry name" value="THF_DHG_CYH"/>
    <property type="match status" value="1"/>
</dbReference>
<dbReference type="Pfam" id="PF02882">
    <property type="entry name" value="THF_DHG_CYH_C"/>
    <property type="match status" value="1"/>
</dbReference>
<dbReference type="PANTHER" id="PTHR48099">
    <property type="entry name" value="C-1-TETRAHYDROFOLATE SYNTHASE, CYTOPLASMIC-RELATED"/>
    <property type="match status" value="1"/>
</dbReference>
<dbReference type="PANTHER" id="PTHR48099:SF5">
    <property type="entry name" value="C-1-TETRAHYDROFOLATE SYNTHASE, CYTOPLASMIC"/>
    <property type="match status" value="1"/>
</dbReference>
<dbReference type="InterPro" id="IPR036291">
    <property type="entry name" value="NAD(P)-bd_dom_sf"/>
</dbReference>
<evidence type="ECO:0000256" key="6">
    <source>
        <dbReference type="ARBA" id="ARBA00023002"/>
    </source>
</evidence>
<dbReference type="GO" id="GO:0005829">
    <property type="term" value="C:cytosol"/>
    <property type="evidence" value="ECO:0007669"/>
    <property type="project" value="TreeGrafter"/>
</dbReference>
<dbReference type="InterPro" id="IPR000672">
    <property type="entry name" value="THF_DH/CycHdrlase"/>
</dbReference>
<dbReference type="GO" id="GO:0035999">
    <property type="term" value="P:tetrahydrofolate interconversion"/>
    <property type="evidence" value="ECO:0007669"/>
    <property type="project" value="TreeGrafter"/>
</dbReference>
<evidence type="ECO:0000256" key="3">
    <source>
        <dbReference type="ARBA" id="ARBA00022755"/>
    </source>
</evidence>
<gene>
    <name evidence="11" type="ORF">UY23_C0001G0226</name>
</gene>
<keyword evidence="3" id="KW-0658">Purine biosynthesis</keyword>